<protein>
    <recommendedName>
        <fullName evidence="1">RNA helicase</fullName>
        <ecNumber evidence="1">3.6.4.13</ecNumber>
    </recommendedName>
</protein>
<feature type="compositionally biased region" description="Gly residues" evidence="8">
    <location>
        <begin position="69"/>
        <end position="80"/>
    </location>
</feature>
<dbReference type="FunFam" id="3.40.50.300:FF:000008">
    <property type="entry name" value="ATP-dependent RNA helicase RhlB"/>
    <property type="match status" value="1"/>
</dbReference>
<evidence type="ECO:0000259" key="11">
    <source>
        <dbReference type="PROSITE" id="PS51195"/>
    </source>
</evidence>
<evidence type="ECO:0000256" key="6">
    <source>
        <dbReference type="PROSITE-ProRule" id="PRU00552"/>
    </source>
</evidence>
<evidence type="ECO:0000256" key="5">
    <source>
        <dbReference type="ARBA" id="ARBA00022840"/>
    </source>
</evidence>
<keyword evidence="3 7" id="KW-0378">Hydrolase</keyword>
<dbReference type="GO" id="GO:0005524">
    <property type="term" value="F:ATP binding"/>
    <property type="evidence" value="ECO:0007669"/>
    <property type="project" value="UniProtKB-KW"/>
</dbReference>
<gene>
    <name evidence="12" type="primary">PL10</name>
</gene>
<evidence type="ECO:0000256" key="2">
    <source>
        <dbReference type="ARBA" id="ARBA00022741"/>
    </source>
</evidence>
<dbReference type="AlphaFoldDB" id="A0A1A8MUF9"/>
<dbReference type="GO" id="GO:0003676">
    <property type="term" value="F:nucleic acid binding"/>
    <property type="evidence" value="ECO:0007669"/>
    <property type="project" value="InterPro"/>
</dbReference>
<feature type="compositionally biased region" description="Gly residues" evidence="8">
    <location>
        <begin position="553"/>
        <end position="572"/>
    </location>
</feature>
<dbReference type="GO" id="GO:0016787">
    <property type="term" value="F:hydrolase activity"/>
    <property type="evidence" value="ECO:0007669"/>
    <property type="project" value="UniProtKB-KW"/>
</dbReference>
<evidence type="ECO:0000313" key="12">
    <source>
        <dbReference type="EMBL" id="SBR60520.1"/>
    </source>
</evidence>
<comment type="similarity">
    <text evidence="7">Belongs to the DEAD box helicase family.</text>
</comment>
<evidence type="ECO:0000256" key="8">
    <source>
        <dbReference type="SAM" id="MobiDB-lite"/>
    </source>
</evidence>
<dbReference type="InterPro" id="IPR014014">
    <property type="entry name" value="RNA_helicase_DEAD_Q_motif"/>
</dbReference>
<evidence type="ECO:0000256" key="3">
    <source>
        <dbReference type="ARBA" id="ARBA00022801"/>
    </source>
</evidence>
<keyword evidence="4 7" id="KW-0347">Helicase</keyword>
<dbReference type="Gene3D" id="3.40.50.300">
    <property type="entry name" value="P-loop containing nucleotide triphosphate hydrolases"/>
    <property type="match status" value="3"/>
</dbReference>
<dbReference type="PROSITE" id="PS51192">
    <property type="entry name" value="HELICASE_ATP_BIND_1"/>
    <property type="match status" value="1"/>
</dbReference>
<evidence type="ECO:0000259" key="10">
    <source>
        <dbReference type="PROSITE" id="PS51194"/>
    </source>
</evidence>
<feature type="domain" description="DEAD-box RNA helicase Q" evidence="11">
    <location>
        <begin position="137"/>
        <end position="165"/>
    </location>
</feature>
<feature type="region of interest" description="Disordered" evidence="8">
    <location>
        <begin position="550"/>
        <end position="572"/>
    </location>
</feature>
<sequence length="603" mass="66797">MERGRGGVGGGGYRGNRGGVFNPINPAQPMGFDTGGWNAAKDAYSSFGNSRGKSTFFNNRDNSSRGRFDQGGFGGNGGGNSRWVEEARDDGDWSKLLPRNERLEHDLFSASNTGINFEKYDDIPVEATGQNCPHHIESFQDVDMGEIIMGNVGLSRYTRPTPVQKYATLLTERWLQLKLTFVFQDNGKYGRRKQYPIALVLAPTRELALQIHDEARKFSYRSRVRPCVVYGGADIGQQIRDLERGCHLLVATPGRLVDMMERGKIGLDHCNYLVLDEADRMLDMGFEPQIRRIVEQDTMPHKGIRQTLMFSATFPKEIQILARDFLEDYIFLAVGRVGSTSENITQKVVWVEESDKRSFLLDLLSATVIPSEVQDSTGDSIEKPGKDSLTLVFVETKKGADALEDFLYREGYACTSIHGDRSQRDREEALSQFRSGKCPILVATAVAARGLDISNVKHVINFDLPSDIEEYVHRIGRTGRVGNLGLATSFFNDKNGNITKDLLDILVEAKQEVPSWLESLAYEHQHKSNNRGRSKRFSGGFGARDYRQTAAGGNSGGFGGRGGRSQAGHGGNRGFGGGGFGNFYTSDGYGGNYSHSQVDWWGN</sequence>
<reference evidence="12" key="1">
    <citation type="submission" date="2016-05" db="EMBL/GenBank/DDBJ databases">
        <authorList>
            <person name="Lavstsen T."/>
            <person name="Jespersen J.S."/>
        </authorList>
    </citation>
    <scope>NUCLEOTIDE SEQUENCE</scope>
    <source>
        <tissue evidence="12">Brain</tissue>
    </source>
</reference>
<dbReference type="SMART" id="SM00490">
    <property type="entry name" value="HELICc"/>
    <property type="match status" value="1"/>
</dbReference>
<dbReference type="PROSITE" id="PS51194">
    <property type="entry name" value="HELICASE_CTER"/>
    <property type="match status" value="1"/>
</dbReference>
<dbReference type="EC" id="3.6.4.13" evidence="1"/>
<keyword evidence="5 7" id="KW-0067">ATP-binding</keyword>
<dbReference type="SMART" id="SM00487">
    <property type="entry name" value="DEXDc"/>
    <property type="match status" value="1"/>
</dbReference>
<dbReference type="PROSITE" id="PS00039">
    <property type="entry name" value="DEAD_ATP_HELICASE"/>
    <property type="match status" value="1"/>
</dbReference>
<dbReference type="SUPFAM" id="SSF52540">
    <property type="entry name" value="P-loop containing nucleoside triphosphate hydrolases"/>
    <property type="match status" value="1"/>
</dbReference>
<feature type="short sequence motif" description="Q motif" evidence="6">
    <location>
        <begin position="137"/>
        <end position="165"/>
    </location>
</feature>
<dbReference type="InterPro" id="IPR011545">
    <property type="entry name" value="DEAD/DEAH_box_helicase_dom"/>
</dbReference>
<dbReference type="Pfam" id="PF00271">
    <property type="entry name" value="Helicase_C"/>
    <property type="match status" value="1"/>
</dbReference>
<name>A0A1A8MUF9_9TELE</name>
<evidence type="ECO:0000256" key="4">
    <source>
        <dbReference type="ARBA" id="ARBA00022806"/>
    </source>
</evidence>
<evidence type="ECO:0000256" key="1">
    <source>
        <dbReference type="ARBA" id="ARBA00012552"/>
    </source>
</evidence>
<feature type="domain" description="Helicase ATP-binding" evidence="9">
    <location>
        <begin position="160"/>
        <end position="332"/>
    </location>
</feature>
<feature type="compositionally biased region" description="Polar residues" evidence="8">
    <location>
        <begin position="51"/>
        <end position="61"/>
    </location>
</feature>
<keyword evidence="2 7" id="KW-0547">Nucleotide-binding</keyword>
<reference evidence="12" key="2">
    <citation type="submission" date="2016-06" db="EMBL/GenBank/DDBJ databases">
        <title>The genome of a short-lived fish provides insights into sex chromosome evolution and the genetic control of aging.</title>
        <authorList>
            <person name="Reichwald K."/>
            <person name="Felder M."/>
            <person name="Petzold A."/>
            <person name="Koch P."/>
            <person name="Groth M."/>
            <person name="Platzer M."/>
        </authorList>
    </citation>
    <scope>NUCLEOTIDE SEQUENCE</scope>
    <source>
        <tissue evidence="12">Brain</tissue>
    </source>
</reference>
<dbReference type="InterPro" id="IPR014001">
    <property type="entry name" value="Helicase_ATP-bd"/>
</dbReference>
<dbReference type="EMBL" id="HAEF01019361">
    <property type="protein sequence ID" value="SBR60520.1"/>
    <property type="molecule type" value="Transcribed_RNA"/>
</dbReference>
<organism evidence="12">
    <name type="scientific">Nothobranchius pienaari</name>
    <dbReference type="NCBI Taxonomy" id="704102"/>
    <lineage>
        <taxon>Eukaryota</taxon>
        <taxon>Metazoa</taxon>
        <taxon>Chordata</taxon>
        <taxon>Craniata</taxon>
        <taxon>Vertebrata</taxon>
        <taxon>Euteleostomi</taxon>
        <taxon>Actinopterygii</taxon>
        <taxon>Neopterygii</taxon>
        <taxon>Teleostei</taxon>
        <taxon>Neoteleostei</taxon>
        <taxon>Acanthomorphata</taxon>
        <taxon>Ovalentaria</taxon>
        <taxon>Atherinomorphae</taxon>
        <taxon>Cyprinodontiformes</taxon>
        <taxon>Nothobranchiidae</taxon>
        <taxon>Nothobranchius</taxon>
    </lineage>
</organism>
<evidence type="ECO:0000256" key="7">
    <source>
        <dbReference type="RuleBase" id="RU000492"/>
    </source>
</evidence>
<dbReference type="PROSITE" id="PS51195">
    <property type="entry name" value="Q_MOTIF"/>
    <property type="match status" value="1"/>
</dbReference>
<dbReference type="CDD" id="cd18787">
    <property type="entry name" value="SF2_C_DEAD"/>
    <property type="match status" value="1"/>
</dbReference>
<accession>A0A1A8MUF9</accession>
<feature type="region of interest" description="Disordered" evidence="8">
    <location>
        <begin position="51"/>
        <end position="85"/>
    </location>
</feature>
<dbReference type="Pfam" id="PF00270">
    <property type="entry name" value="DEAD"/>
    <property type="match status" value="1"/>
</dbReference>
<proteinExistence type="inferred from homology"/>
<feature type="domain" description="Helicase C-terminal" evidence="10">
    <location>
        <begin position="343"/>
        <end position="521"/>
    </location>
</feature>
<dbReference type="InterPro" id="IPR001650">
    <property type="entry name" value="Helicase_C-like"/>
</dbReference>
<dbReference type="InterPro" id="IPR000629">
    <property type="entry name" value="RNA-helicase_DEAD-box_CS"/>
</dbReference>
<evidence type="ECO:0000259" key="9">
    <source>
        <dbReference type="PROSITE" id="PS51192"/>
    </source>
</evidence>
<dbReference type="GO" id="GO:0003724">
    <property type="term" value="F:RNA helicase activity"/>
    <property type="evidence" value="ECO:0007669"/>
    <property type="project" value="UniProtKB-EC"/>
</dbReference>
<dbReference type="PANTHER" id="PTHR47958">
    <property type="entry name" value="ATP-DEPENDENT RNA HELICASE DBP3"/>
    <property type="match status" value="1"/>
</dbReference>
<dbReference type="InterPro" id="IPR027417">
    <property type="entry name" value="P-loop_NTPase"/>
</dbReference>